<dbReference type="EMBL" id="PDDY01000004">
    <property type="protein sequence ID" value="PEH39409.1"/>
    <property type="molecule type" value="Genomic_DNA"/>
</dbReference>
<dbReference type="InterPro" id="IPR050177">
    <property type="entry name" value="Lipid_A_modif_metabolic_enz"/>
</dbReference>
<gene>
    <name evidence="2" type="ORF">CRM94_34605</name>
</gene>
<feature type="domain" description="NAD-dependent epimerase/dehydratase" evidence="1">
    <location>
        <begin position="4"/>
        <end position="222"/>
    </location>
</feature>
<name>A0A2A7S7L6_BURGA</name>
<dbReference type="PANTHER" id="PTHR43245:SF58">
    <property type="entry name" value="BLL5923 PROTEIN"/>
    <property type="match status" value="1"/>
</dbReference>
<comment type="caution">
    <text evidence="2">The sequence shown here is derived from an EMBL/GenBank/DDBJ whole genome shotgun (WGS) entry which is preliminary data.</text>
</comment>
<sequence length="319" mass="34690">MSRMLVTGANGFVGRAVCRALLVDGHAVTGLVRRAGGCVDGVSEWCFDGRDFEGLAEANWPELDCVIHLAARVHVMDDTVADPELAFRATNLAGTLRVAEAARRHGARRFVFVSSVKALAESDGGAALTEDAPARPLDPYGRSKHDAELALRKWSEESGLEVVIVRPPLVYGPHVRANFLRMLDIIARGLPLPLGSIRARRSVVYVENLADALRCCATDPRAAHRCFHVADDDAPTVAELLRMTGDALGRPARLLPCPAGLLRLIGRLAGRTAQVDRVAGSLQLDTGRIRRELGWSPPCTTRQGLAATARWYRSRNRRI</sequence>
<dbReference type="SUPFAM" id="SSF51735">
    <property type="entry name" value="NAD(P)-binding Rossmann-fold domains"/>
    <property type="match status" value="1"/>
</dbReference>
<dbReference type="InterPro" id="IPR001509">
    <property type="entry name" value="Epimerase_deHydtase"/>
</dbReference>
<dbReference type="CDD" id="cd05232">
    <property type="entry name" value="UDP_G4E_4_SDR_e"/>
    <property type="match status" value="1"/>
</dbReference>
<evidence type="ECO:0000313" key="3">
    <source>
        <dbReference type="Proteomes" id="UP000220629"/>
    </source>
</evidence>
<organism evidence="2 3">
    <name type="scientific">Burkholderia gladioli</name>
    <name type="common">Pseudomonas marginata</name>
    <name type="synonym">Phytomonas marginata</name>
    <dbReference type="NCBI Taxonomy" id="28095"/>
    <lineage>
        <taxon>Bacteria</taxon>
        <taxon>Pseudomonadati</taxon>
        <taxon>Pseudomonadota</taxon>
        <taxon>Betaproteobacteria</taxon>
        <taxon>Burkholderiales</taxon>
        <taxon>Burkholderiaceae</taxon>
        <taxon>Burkholderia</taxon>
    </lineage>
</organism>
<dbReference type="Pfam" id="PF01370">
    <property type="entry name" value="Epimerase"/>
    <property type="match status" value="1"/>
</dbReference>
<evidence type="ECO:0000259" key="1">
    <source>
        <dbReference type="Pfam" id="PF01370"/>
    </source>
</evidence>
<dbReference type="Proteomes" id="UP000220629">
    <property type="component" value="Unassembled WGS sequence"/>
</dbReference>
<dbReference type="InterPro" id="IPR036291">
    <property type="entry name" value="NAD(P)-bd_dom_sf"/>
</dbReference>
<accession>A0A2A7S7L6</accession>
<dbReference type="RefSeq" id="WP_096749625.1">
    <property type="nucleotide sequence ID" value="NZ_CADEPO010000004.1"/>
</dbReference>
<dbReference type="PANTHER" id="PTHR43245">
    <property type="entry name" value="BIFUNCTIONAL POLYMYXIN RESISTANCE PROTEIN ARNA"/>
    <property type="match status" value="1"/>
</dbReference>
<proteinExistence type="predicted"/>
<reference evidence="3" key="1">
    <citation type="submission" date="2017-09" db="EMBL/GenBank/DDBJ databases">
        <title>FDA dAtabase for Regulatory Grade micrObial Sequences (FDA-ARGOS): Supporting development and validation of Infectious Disease Dx tests.</title>
        <authorList>
            <person name="Minogue T."/>
            <person name="Wolcott M."/>
            <person name="Wasieloski L."/>
            <person name="Aguilar W."/>
            <person name="Moore D."/>
            <person name="Tallon L."/>
            <person name="Sadzewicz L."/>
            <person name="Ott S."/>
            <person name="Zhao X."/>
            <person name="Nagaraj S."/>
            <person name="Vavikolanu K."/>
            <person name="Aluvathingal J."/>
            <person name="Nadendla S."/>
            <person name="Sichtig H."/>
        </authorList>
    </citation>
    <scope>NUCLEOTIDE SEQUENCE [LARGE SCALE GENOMIC DNA]</scope>
    <source>
        <strain evidence="3">FDAARGOS_390</strain>
    </source>
</reference>
<dbReference type="AlphaFoldDB" id="A0A2A7S7L6"/>
<evidence type="ECO:0000313" key="2">
    <source>
        <dbReference type="EMBL" id="PEH39409.1"/>
    </source>
</evidence>
<dbReference type="Gene3D" id="3.40.50.720">
    <property type="entry name" value="NAD(P)-binding Rossmann-like Domain"/>
    <property type="match status" value="1"/>
</dbReference>
<protein>
    <submittedName>
        <fullName evidence="2">NAD-dependent dehydratase</fullName>
    </submittedName>
</protein>